<keyword evidence="1" id="KW-0472">Membrane</keyword>
<feature type="transmembrane region" description="Helical" evidence="1">
    <location>
        <begin position="116"/>
        <end position="133"/>
    </location>
</feature>
<reference evidence="2" key="1">
    <citation type="submission" date="2021-01" db="EMBL/GenBank/DDBJ databases">
        <title>Genomic Encyclopedia of Type Strains, Phase IV (KMG-IV): sequencing the most valuable type-strain genomes for metagenomic binning, comparative biology and taxonomic classification.</title>
        <authorList>
            <person name="Goeker M."/>
        </authorList>
    </citation>
    <scope>NUCLEOTIDE SEQUENCE</scope>
    <source>
        <strain evidence="2">DSM 25523</strain>
    </source>
</reference>
<feature type="transmembrane region" description="Helical" evidence="1">
    <location>
        <begin position="319"/>
        <end position="338"/>
    </location>
</feature>
<feature type="transmembrane region" description="Helical" evidence="1">
    <location>
        <begin position="12"/>
        <end position="31"/>
    </location>
</feature>
<dbReference type="Pfam" id="PF03845">
    <property type="entry name" value="Spore_permease"/>
    <property type="match status" value="1"/>
</dbReference>
<dbReference type="PANTHER" id="PTHR37814:SF1">
    <property type="entry name" value="MEMBRANE PROTEIN"/>
    <property type="match status" value="1"/>
</dbReference>
<dbReference type="AlphaFoldDB" id="A0A938XZP2"/>
<dbReference type="GO" id="GO:0009847">
    <property type="term" value="P:spore germination"/>
    <property type="evidence" value="ECO:0007669"/>
    <property type="project" value="InterPro"/>
</dbReference>
<feature type="transmembrane region" description="Helical" evidence="1">
    <location>
        <begin position="37"/>
        <end position="55"/>
    </location>
</feature>
<evidence type="ECO:0000313" key="3">
    <source>
        <dbReference type="Proteomes" id="UP000717624"/>
    </source>
</evidence>
<gene>
    <name evidence="2" type="ORF">JOD01_002137</name>
</gene>
<dbReference type="RefSeq" id="WP_204518279.1">
    <property type="nucleotide sequence ID" value="NZ_BAABIN010000002.1"/>
</dbReference>
<dbReference type="InterPro" id="IPR038728">
    <property type="entry name" value="YkvI-like"/>
</dbReference>
<keyword evidence="1" id="KW-0812">Transmembrane</keyword>
<proteinExistence type="predicted"/>
<dbReference type="InterPro" id="IPR004761">
    <property type="entry name" value="Spore_GerAB"/>
</dbReference>
<feature type="transmembrane region" description="Helical" evidence="1">
    <location>
        <begin position="212"/>
        <end position="235"/>
    </location>
</feature>
<organism evidence="2 3">
    <name type="scientific">Brevibacillus fulvus</name>
    <dbReference type="NCBI Taxonomy" id="1125967"/>
    <lineage>
        <taxon>Bacteria</taxon>
        <taxon>Bacillati</taxon>
        <taxon>Bacillota</taxon>
        <taxon>Bacilli</taxon>
        <taxon>Bacillales</taxon>
        <taxon>Paenibacillaceae</taxon>
        <taxon>Brevibacillus</taxon>
    </lineage>
</organism>
<dbReference type="Proteomes" id="UP000717624">
    <property type="component" value="Unassembled WGS sequence"/>
</dbReference>
<accession>A0A938XZP2</accession>
<feature type="transmembrane region" description="Helical" evidence="1">
    <location>
        <begin position="180"/>
        <end position="200"/>
    </location>
</feature>
<protein>
    <submittedName>
        <fullName evidence="2">Membrane protein YkvI</fullName>
    </submittedName>
</protein>
<dbReference type="PANTHER" id="PTHR37814">
    <property type="entry name" value="CONSERVED MEMBRANE PROTEIN"/>
    <property type="match status" value="1"/>
</dbReference>
<keyword evidence="3" id="KW-1185">Reference proteome</keyword>
<dbReference type="EMBL" id="JAFBEB010000006">
    <property type="protein sequence ID" value="MBM7590533.1"/>
    <property type="molecule type" value="Genomic_DNA"/>
</dbReference>
<evidence type="ECO:0000256" key="1">
    <source>
        <dbReference type="SAM" id="Phobius"/>
    </source>
</evidence>
<dbReference type="GO" id="GO:0016020">
    <property type="term" value="C:membrane"/>
    <property type="evidence" value="ECO:0007669"/>
    <property type="project" value="InterPro"/>
</dbReference>
<sequence length="348" mass="38556">MQKSVKETFQIAFTYIGTVVGAGFASGKEIIEFFAQYGTQGLIGIILAALLFVWAGTRVMLVAHRIQADSFHELNLYLFGKTVGTLFNFLLVTITIGTTSVMLAAAGSLFSESLHLPAQIGIWFSMLMIFLVTTKGLNAIHSVNSIFVPILISFTFLVFWNSQMQEPAQAIILIKEPWVWLTSPLYYVALNVSLTQGILAPIGKRCSDVKPLIWGGLLGGLGIGALLLLAFFSISPNLSLLQHLEMPMIFLLQNLGHGFSLLFSLVVYAEIFSSLVANVFALKQQVKSLLPLPQSVIILVILLICYSISFVGFGSLVHFLYPLFGQLVGLLLFVLFWQQWNEWKQQLR</sequence>
<keyword evidence="1" id="KW-1133">Transmembrane helix</keyword>
<name>A0A938XZP2_9BACL</name>
<feature type="transmembrane region" description="Helical" evidence="1">
    <location>
        <begin position="255"/>
        <end position="280"/>
    </location>
</feature>
<feature type="transmembrane region" description="Helical" evidence="1">
    <location>
        <begin position="86"/>
        <end position="110"/>
    </location>
</feature>
<feature type="transmembrane region" description="Helical" evidence="1">
    <location>
        <begin position="140"/>
        <end position="160"/>
    </location>
</feature>
<comment type="caution">
    <text evidence="2">The sequence shown here is derived from an EMBL/GenBank/DDBJ whole genome shotgun (WGS) entry which is preliminary data.</text>
</comment>
<evidence type="ECO:0000313" key="2">
    <source>
        <dbReference type="EMBL" id="MBM7590533.1"/>
    </source>
</evidence>
<feature type="transmembrane region" description="Helical" evidence="1">
    <location>
        <begin position="292"/>
        <end position="313"/>
    </location>
</feature>